<dbReference type="STRING" id="1225564.AA309_11580"/>
<dbReference type="PANTHER" id="PTHR47197">
    <property type="entry name" value="PROTEIN NIRF"/>
    <property type="match status" value="1"/>
</dbReference>
<dbReference type="InterPro" id="IPR015943">
    <property type="entry name" value="WD40/YVTN_repeat-like_dom_sf"/>
</dbReference>
<dbReference type="RefSeq" id="WP_047189182.1">
    <property type="nucleotide sequence ID" value="NZ_LCYG01000027.1"/>
</dbReference>
<evidence type="ECO:0000313" key="5">
    <source>
        <dbReference type="Proteomes" id="UP000035489"/>
    </source>
</evidence>
<sequence length="464" mass="48654">MKRLVVVCTILMTSTAAIALPSERDRVYTADQNSNTVSVIDPASNTLLGQIRLGNPRPDILSPLYKGEVNVHGLGFSPDHRTLVAVSTVTNSVTFIDTATNKVKGIAYIGRNPHEAFFTPDGQQVWATVRGEDHLAVIDAATYREVGRIPTTSGPGMTIFTPDGKLAFVCNSFNPVVEVVDVAKREVIKKIPVVSPFSPFIQVTPDGSEVWLTHKDVGKVTRIDTKALEVKSTIDTGPITNHLAFGQSGGRTLAYVTVGGENAVKVFTMEATPALVKTIPVGALPHGIWASGDGSRIYVGLENGDAVDVIDTSKNETIARIPVGQAPQALVVVSDAVPQGTDGRANLTPRPSGPETVNIALKAPQGADGAGYVVSRNLGLVDILEVNVSRLKPDTVYSVFLEGRDVPVAVLKTNPRGMGMISATGPTREIRPGPAEGSAGAGLRVIVVEGEGASASAPPVLVGG</sequence>
<keyword evidence="1 2" id="KW-0732">Signal</keyword>
<evidence type="ECO:0000259" key="3">
    <source>
        <dbReference type="Pfam" id="PF21783"/>
    </source>
</evidence>
<feature type="signal peptide" evidence="2">
    <location>
        <begin position="1"/>
        <end position="19"/>
    </location>
</feature>
<dbReference type="InterPro" id="IPR011964">
    <property type="entry name" value="YVTN_b-propeller_repeat"/>
</dbReference>
<dbReference type="PATRIC" id="fig|1225564.3.peg.3009"/>
<evidence type="ECO:0000256" key="2">
    <source>
        <dbReference type="SAM" id="SignalP"/>
    </source>
</evidence>
<dbReference type="NCBIfam" id="TIGR02276">
    <property type="entry name" value="beta_rpt_yvtn"/>
    <property type="match status" value="1"/>
</dbReference>
<gene>
    <name evidence="4" type="ORF">AA309_11580</name>
</gene>
<dbReference type="Pfam" id="PF21783">
    <property type="entry name" value="YNCE"/>
    <property type="match status" value="1"/>
</dbReference>
<accession>A0A0H1RD37</accession>
<feature type="domain" description="YNCE-like beta-propeller" evidence="3">
    <location>
        <begin position="132"/>
        <end position="317"/>
    </location>
</feature>
<dbReference type="Proteomes" id="UP000035489">
    <property type="component" value="Unassembled WGS sequence"/>
</dbReference>
<dbReference type="SUPFAM" id="SSF50974">
    <property type="entry name" value="Nitrous oxide reductase, N-terminal domain"/>
    <property type="match status" value="1"/>
</dbReference>
<organism evidence="4 5">
    <name type="scientific">Microvirga vignae</name>
    <dbReference type="NCBI Taxonomy" id="1225564"/>
    <lineage>
        <taxon>Bacteria</taxon>
        <taxon>Pseudomonadati</taxon>
        <taxon>Pseudomonadota</taxon>
        <taxon>Alphaproteobacteria</taxon>
        <taxon>Hyphomicrobiales</taxon>
        <taxon>Methylobacteriaceae</taxon>
        <taxon>Microvirga</taxon>
    </lineage>
</organism>
<name>A0A0H1RD37_9HYPH</name>
<evidence type="ECO:0000313" key="4">
    <source>
        <dbReference type="EMBL" id="KLK92979.1"/>
    </source>
</evidence>
<reference evidence="4 5" key="1">
    <citation type="submission" date="2015-05" db="EMBL/GenBank/DDBJ databases">
        <title>Draft genome sequence of Microvirga vignae strain BR3299, a novel nitrogen fixing bacteria isolated from Brazil semi-aired region.</title>
        <authorList>
            <person name="Zilli J.E."/>
            <person name="Passos S.R."/>
            <person name="Leite J."/>
            <person name="Baldani J.I."/>
            <person name="Xavier G.R."/>
            <person name="Rumjaneck N.G."/>
            <person name="Simoes-Araujo J.L."/>
        </authorList>
    </citation>
    <scope>NUCLEOTIDE SEQUENCE [LARGE SCALE GENOMIC DNA]</scope>
    <source>
        <strain evidence="4 5">BR3299</strain>
    </source>
</reference>
<dbReference type="EMBL" id="LCYG01000027">
    <property type="protein sequence ID" value="KLK92979.1"/>
    <property type="molecule type" value="Genomic_DNA"/>
</dbReference>
<feature type="chain" id="PRO_5002593630" description="YNCE-like beta-propeller domain-containing protein" evidence="2">
    <location>
        <begin position="20"/>
        <end position="464"/>
    </location>
</feature>
<dbReference type="InterPro" id="IPR048433">
    <property type="entry name" value="YNCE-like_beta-prop"/>
</dbReference>
<keyword evidence="5" id="KW-1185">Reference proteome</keyword>
<proteinExistence type="predicted"/>
<dbReference type="AlphaFoldDB" id="A0A0H1RD37"/>
<dbReference type="Gene3D" id="2.130.10.10">
    <property type="entry name" value="YVTN repeat-like/Quinoprotein amine dehydrogenase"/>
    <property type="match status" value="3"/>
</dbReference>
<dbReference type="InterPro" id="IPR011045">
    <property type="entry name" value="N2O_reductase_N"/>
</dbReference>
<dbReference type="PANTHER" id="PTHR47197:SF3">
    <property type="entry name" value="DIHYDRO-HEME D1 DEHYDROGENASE"/>
    <property type="match status" value="1"/>
</dbReference>
<evidence type="ECO:0000256" key="1">
    <source>
        <dbReference type="ARBA" id="ARBA00022729"/>
    </source>
</evidence>
<protein>
    <recommendedName>
        <fullName evidence="3">YNCE-like beta-propeller domain-containing protein</fullName>
    </recommendedName>
</protein>
<dbReference type="InterPro" id="IPR051200">
    <property type="entry name" value="Host-pathogen_enzymatic-act"/>
</dbReference>
<comment type="caution">
    <text evidence="4">The sequence shown here is derived from an EMBL/GenBank/DDBJ whole genome shotgun (WGS) entry which is preliminary data.</text>
</comment>